<dbReference type="Gene3D" id="2.40.10.10">
    <property type="entry name" value="Trypsin-like serine proteases"/>
    <property type="match status" value="1"/>
</dbReference>
<sequence length="548" mass="60994">MRRLHGTLPILFLLLAIYQVLGQDCWPSSEKRCVPHHKCQVGVQFRAFTTGNNGCPAPETCCQNIHILNDVLDINVEETVNPECGRPNIRGVSFEVPNMDGFAQEFEFPWMVALLDTRGNYLGGGAIISPELVITAKHVLDNLTEDQLIVRAGEWDLKTNSEQFPHVDAGIRSIVRHPGFNKNNGANNVALLFLRTPLKFTQHIKPICLPPDNRNFDYSRCIFSGWGKKSFYDYSYMNVLKKVELPIVRNNVCEYKLRQFYGSTFQLDNSLLCAGGEPGKDSCKGDGGSPLACPLRENPQRYELAGIVNFGVECGMQDVPAVYTNVEKFRNWIIDETSKNVKGDEPEPESEPENIPPPFPSTNSNRNRPVQATDFGWVANEQQNTPPPIYSGVPASSNTNRSPGLAFPGQPTLTQNPRYPPSVPNRPPVQVADFGWVANEQQNTPPSIYSGVPASSNTNRSPGLAFPGQRTSPQYPRYPPSVPHSTRPPVQVADFGWNADEQQSTERNSRPPPRTSTQKPKYENGNGNTDDDFSAVFSTERSFDLELN</sequence>
<organism evidence="10">
    <name type="scientific">Drosophila rhopaloa</name>
    <name type="common">Fruit fly</name>
    <dbReference type="NCBI Taxonomy" id="1041015"/>
    <lineage>
        <taxon>Eukaryota</taxon>
        <taxon>Metazoa</taxon>
        <taxon>Ecdysozoa</taxon>
        <taxon>Arthropoda</taxon>
        <taxon>Hexapoda</taxon>
        <taxon>Insecta</taxon>
        <taxon>Pterygota</taxon>
        <taxon>Neoptera</taxon>
        <taxon>Endopterygota</taxon>
        <taxon>Diptera</taxon>
        <taxon>Brachycera</taxon>
        <taxon>Muscomorpha</taxon>
        <taxon>Ephydroidea</taxon>
        <taxon>Drosophilidae</taxon>
        <taxon>Drosophila</taxon>
        <taxon>Sophophora</taxon>
    </lineage>
</organism>
<dbReference type="GO" id="GO:0004252">
    <property type="term" value="F:serine-type endopeptidase activity"/>
    <property type="evidence" value="ECO:0007669"/>
    <property type="project" value="InterPro"/>
</dbReference>
<reference evidence="10" key="1">
    <citation type="submission" date="2025-08" db="UniProtKB">
        <authorList>
            <consortium name="RefSeq"/>
        </authorList>
    </citation>
    <scope>IDENTIFICATION</scope>
</reference>
<dbReference type="FunFam" id="2.40.10.10:FF:000038">
    <property type="entry name" value="Serine protease"/>
    <property type="match status" value="1"/>
</dbReference>
<dbReference type="GeneID" id="108044037"/>
<evidence type="ECO:0000256" key="3">
    <source>
        <dbReference type="ARBA" id="ARBA00023157"/>
    </source>
</evidence>
<evidence type="ECO:0000313" key="10">
    <source>
        <dbReference type="RefSeq" id="XP_016978378.1"/>
    </source>
</evidence>
<dbReference type="InterPro" id="IPR001314">
    <property type="entry name" value="Peptidase_S1A"/>
</dbReference>
<dbReference type="PANTHER" id="PTHR24256">
    <property type="entry name" value="TRYPTASE-RELATED"/>
    <property type="match status" value="1"/>
</dbReference>
<keyword evidence="3" id="KW-1015">Disulfide bond</keyword>
<evidence type="ECO:0000256" key="6">
    <source>
        <dbReference type="ARBA" id="ARBA00076468"/>
    </source>
</evidence>
<dbReference type="GO" id="GO:0005576">
    <property type="term" value="C:extracellular region"/>
    <property type="evidence" value="ECO:0007669"/>
    <property type="project" value="UniProtKB-SubCell"/>
</dbReference>
<evidence type="ECO:0000256" key="2">
    <source>
        <dbReference type="ARBA" id="ARBA00022525"/>
    </source>
</evidence>
<gene>
    <name evidence="10" type="primary">LOC108044037</name>
</gene>
<feature type="compositionally biased region" description="Polar residues" evidence="7">
    <location>
        <begin position="361"/>
        <end position="370"/>
    </location>
</feature>
<dbReference type="PROSITE" id="PS50240">
    <property type="entry name" value="TRYPSIN_DOM"/>
    <property type="match status" value="1"/>
</dbReference>
<proteinExistence type="inferred from homology"/>
<dbReference type="GO" id="GO:0006508">
    <property type="term" value="P:proteolysis"/>
    <property type="evidence" value="ECO:0007669"/>
    <property type="project" value="InterPro"/>
</dbReference>
<feature type="signal peptide" evidence="8">
    <location>
        <begin position="1"/>
        <end position="22"/>
    </location>
</feature>
<dbReference type="CDD" id="cd00190">
    <property type="entry name" value="Tryp_SPc"/>
    <property type="match status" value="1"/>
</dbReference>
<dbReference type="OrthoDB" id="5949700at2759"/>
<feature type="chain" id="PRO_5027754875" description="Phenoloxidase-activating factor 2" evidence="8">
    <location>
        <begin position="23"/>
        <end position="548"/>
    </location>
</feature>
<dbReference type="RefSeq" id="XP_016978378.1">
    <property type="nucleotide sequence ID" value="XM_017122889.1"/>
</dbReference>
<dbReference type="InterPro" id="IPR001254">
    <property type="entry name" value="Trypsin_dom"/>
</dbReference>
<evidence type="ECO:0000259" key="9">
    <source>
        <dbReference type="PROSITE" id="PS50240"/>
    </source>
</evidence>
<keyword evidence="2" id="KW-0964">Secreted</keyword>
<dbReference type="InterPro" id="IPR043504">
    <property type="entry name" value="Peptidase_S1_PA_chymotrypsin"/>
</dbReference>
<dbReference type="SUPFAM" id="SSF50494">
    <property type="entry name" value="Trypsin-like serine proteases"/>
    <property type="match status" value="1"/>
</dbReference>
<keyword evidence="8" id="KW-0732">Signal</keyword>
<evidence type="ECO:0000256" key="5">
    <source>
        <dbReference type="ARBA" id="ARBA00068096"/>
    </source>
</evidence>
<evidence type="ECO:0000256" key="7">
    <source>
        <dbReference type="SAM" id="MobiDB-lite"/>
    </source>
</evidence>
<dbReference type="InterPro" id="IPR051487">
    <property type="entry name" value="Ser/Thr_Proteases_Immune/Dev"/>
</dbReference>
<evidence type="ECO:0000256" key="8">
    <source>
        <dbReference type="SAM" id="SignalP"/>
    </source>
</evidence>
<feature type="compositionally biased region" description="Polar residues" evidence="7">
    <location>
        <begin position="441"/>
        <end position="461"/>
    </location>
</feature>
<dbReference type="SMART" id="SM00020">
    <property type="entry name" value="Tryp_SPc"/>
    <property type="match status" value="1"/>
</dbReference>
<feature type="region of interest" description="Disordered" evidence="7">
    <location>
        <begin position="441"/>
        <end position="548"/>
    </location>
</feature>
<name>A0A6P4ETG2_DRORH</name>
<comment type="subcellular location">
    <subcellularLocation>
        <location evidence="1">Secreted</location>
    </subcellularLocation>
</comment>
<comment type="similarity">
    <text evidence="4">Belongs to the peptidase S1 family. CLIP subfamily.</text>
</comment>
<dbReference type="AlphaFoldDB" id="A0A6P4ETG2"/>
<feature type="region of interest" description="Disordered" evidence="7">
    <location>
        <begin position="337"/>
        <end position="425"/>
    </location>
</feature>
<feature type="domain" description="Peptidase S1" evidence="9">
    <location>
        <begin position="89"/>
        <end position="338"/>
    </location>
</feature>
<evidence type="ECO:0000256" key="4">
    <source>
        <dbReference type="ARBA" id="ARBA00024195"/>
    </source>
</evidence>
<protein>
    <recommendedName>
        <fullName evidence="5">Phenoloxidase-activating factor 2</fullName>
    </recommendedName>
    <alternativeName>
        <fullName evidence="6">Prophenoloxidase-activating factor II</fullName>
    </alternativeName>
</protein>
<dbReference type="InterPro" id="IPR009003">
    <property type="entry name" value="Peptidase_S1_PA"/>
</dbReference>
<evidence type="ECO:0000256" key="1">
    <source>
        <dbReference type="ARBA" id="ARBA00004613"/>
    </source>
</evidence>
<dbReference type="RefSeq" id="XP_016978378.2">
    <property type="nucleotide sequence ID" value="XM_017122889.2"/>
</dbReference>
<accession>A0A6P4ETG2</accession>
<dbReference type="Pfam" id="PF00089">
    <property type="entry name" value="Trypsin"/>
    <property type="match status" value="1"/>
</dbReference>
<dbReference type="PRINTS" id="PR00722">
    <property type="entry name" value="CHYMOTRYPSIN"/>
</dbReference>